<feature type="region of interest" description="Disordered" evidence="2">
    <location>
        <begin position="92"/>
        <end position="121"/>
    </location>
</feature>
<keyword evidence="3" id="KW-0472">Membrane</keyword>
<sequence>MEQIADILLVAGALGAAFYCFVLGRRLARFNDLETGVGGAVAVLSAQVDDLTKTLEAARSTAGASGEALEALTERAEAAAKRLELMVASMHDLPSAAPPPPEVKSPLGPIFRRHDPAGRSQ</sequence>
<reference evidence="4 5" key="1">
    <citation type="submission" date="2024-10" db="EMBL/GenBank/DDBJ databases">
        <authorList>
            <person name="Yang X.-N."/>
        </authorList>
    </citation>
    <scope>NUCLEOTIDE SEQUENCE [LARGE SCALE GENOMIC DNA]</scope>
    <source>
        <strain evidence="4 5">CAU 1059</strain>
    </source>
</reference>
<organism evidence="4 5">
    <name type="scientific">Roseovarius aquimarinus</name>
    <dbReference type="NCBI Taxonomy" id="1229156"/>
    <lineage>
        <taxon>Bacteria</taxon>
        <taxon>Pseudomonadati</taxon>
        <taxon>Pseudomonadota</taxon>
        <taxon>Alphaproteobacteria</taxon>
        <taxon>Rhodobacterales</taxon>
        <taxon>Roseobacteraceae</taxon>
        <taxon>Roseovarius</taxon>
    </lineage>
</organism>
<dbReference type="Proteomes" id="UP001607157">
    <property type="component" value="Unassembled WGS sequence"/>
</dbReference>
<comment type="caution">
    <text evidence="4">The sequence shown here is derived from an EMBL/GenBank/DDBJ whole genome shotgun (WGS) entry which is preliminary data.</text>
</comment>
<evidence type="ECO:0000313" key="4">
    <source>
        <dbReference type="EMBL" id="MFH0255073.1"/>
    </source>
</evidence>
<evidence type="ECO:0000256" key="1">
    <source>
        <dbReference type="SAM" id="Coils"/>
    </source>
</evidence>
<dbReference type="EMBL" id="JBIHMM010000004">
    <property type="protein sequence ID" value="MFH0255073.1"/>
    <property type="molecule type" value="Genomic_DNA"/>
</dbReference>
<protein>
    <recommendedName>
        <fullName evidence="6">Chemotaxis protein</fullName>
    </recommendedName>
</protein>
<gene>
    <name evidence="4" type="ORF">ACGRVM_14300</name>
</gene>
<evidence type="ECO:0000313" key="5">
    <source>
        <dbReference type="Proteomes" id="UP001607157"/>
    </source>
</evidence>
<dbReference type="RefSeq" id="WP_377172557.1">
    <property type="nucleotide sequence ID" value="NZ_JBHTJC010000004.1"/>
</dbReference>
<keyword evidence="5" id="KW-1185">Reference proteome</keyword>
<feature type="coiled-coil region" evidence="1">
    <location>
        <begin position="41"/>
        <end position="89"/>
    </location>
</feature>
<evidence type="ECO:0008006" key="6">
    <source>
        <dbReference type="Google" id="ProtNLM"/>
    </source>
</evidence>
<keyword evidence="3" id="KW-0812">Transmembrane</keyword>
<name>A0ABW7IAD0_9RHOB</name>
<evidence type="ECO:0000256" key="3">
    <source>
        <dbReference type="SAM" id="Phobius"/>
    </source>
</evidence>
<evidence type="ECO:0000256" key="2">
    <source>
        <dbReference type="SAM" id="MobiDB-lite"/>
    </source>
</evidence>
<proteinExistence type="predicted"/>
<keyword evidence="1" id="KW-0175">Coiled coil</keyword>
<accession>A0ABW7IAD0</accession>
<feature type="transmembrane region" description="Helical" evidence="3">
    <location>
        <begin position="6"/>
        <end position="24"/>
    </location>
</feature>
<feature type="compositionally biased region" description="Basic and acidic residues" evidence="2">
    <location>
        <begin position="112"/>
        <end position="121"/>
    </location>
</feature>
<keyword evidence="3" id="KW-1133">Transmembrane helix</keyword>